<evidence type="ECO:0000313" key="1">
    <source>
        <dbReference type="EMBL" id="AWB26722.1"/>
    </source>
</evidence>
<keyword evidence="2" id="KW-1185">Reference proteome</keyword>
<proteinExistence type="predicted"/>
<gene>
    <name evidence="1" type="ORF">HARCEL1_02825</name>
</gene>
<organism evidence="1 2">
    <name type="scientific">Halococcoides cellulosivorans</name>
    <dbReference type="NCBI Taxonomy" id="1679096"/>
    <lineage>
        <taxon>Archaea</taxon>
        <taxon>Methanobacteriati</taxon>
        <taxon>Methanobacteriota</taxon>
        <taxon>Stenosarchaea group</taxon>
        <taxon>Halobacteria</taxon>
        <taxon>Halobacteriales</taxon>
        <taxon>Haloarculaceae</taxon>
        <taxon>Halococcoides</taxon>
    </lineage>
</organism>
<dbReference type="RefSeq" id="WP_108381091.1">
    <property type="nucleotide sequence ID" value="NZ_CP028858.1"/>
</dbReference>
<sequence length="195" mass="22227">MTQVEERARLAAQREFPDADILDPPWIPEELERAIDAIRTMQVDDFADAFEDCYRYVTDPASVEGVSADEAEMIFQPFLIDRSNTVVDVPTPVIQYYPPGSDTGEMTAHDPSFRERRQDPDLTKFAVVLPPLEFKNGAYEFPDGFQVFVIEHLAAKVRDVFRHIGERVPEGYDEIDVMGHGLTADDPEYYDQHSP</sequence>
<reference evidence="1 2" key="1">
    <citation type="submission" date="2018-04" db="EMBL/GenBank/DDBJ databases">
        <title>Halococcoides cellulosivorans gen. nov., sp. nov., an extremely halophilic cellulose-utilizing haloarchaeon from hypersaline lakes.</title>
        <authorList>
            <person name="Sorokin D.Y."/>
            <person name="Toshchakov S.V."/>
            <person name="Samarov N.I."/>
            <person name="Korzhenkov A."/>
            <person name="Kublanov I.V."/>
        </authorList>
    </citation>
    <scope>NUCLEOTIDE SEQUENCE [LARGE SCALE GENOMIC DNA]</scope>
    <source>
        <strain evidence="1 2">HArcel1</strain>
    </source>
</reference>
<accession>A0A2R4WYV9</accession>
<dbReference type="EMBL" id="CP028858">
    <property type="protein sequence ID" value="AWB26722.1"/>
    <property type="molecule type" value="Genomic_DNA"/>
</dbReference>
<evidence type="ECO:0000313" key="2">
    <source>
        <dbReference type="Proteomes" id="UP000244727"/>
    </source>
</evidence>
<name>A0A2R4WYV9_9EURY</name>
<dbReference type="AlphaFoldDB" id="A0A2R4WYV9"/>
<dbReference type="KEGG" id="harc:HARCEL1_02825"/>
<protein>
    <submittedName>
        <fullName evidence="1">Uncharacterized protein</fullName>
    </submittedName>
</protein>
<dbReference type="GeneID" id="36511406"/>
<dbReference type="Proteomes" id="UP000244727">
    <property type="component" value="Chromosome"/>
</dbReference>